<name>A0A2K0T3G2_9HYPO</name>
<evidence type="ECO:0000313" key="2">
    <source>
        <dbReference type="EMBL" id="PNP40056.1"/>
    </source>
</evidence>
<feature type="region of interest" description="Disordered" evidence="1">
    <location>
        <begin position="8"/>
        <end position="38"/>
    </location>
</feature>
<sequence>MLSVECITGSQRKIGRPRRPKPSGIAQGDASLHEGGPQLDWSRAMSPAQVTARAMDDAFTQALTWPTTGMDSLDPYSTSWDTNFNFDQTNSLFSYDPGIAIPTPRSLQTPAGTASAANSPPFAPIETIAIPGPETADVFDASDDLRRLSKMNIDLHICVTTIKMNITTLDFNSVTYQKSPLCIDNLTLAEFMLKTSQDFLLILTRLLGSRSSRGLLCASDTADTPFSKLLQNNHLNLSSNSILSSPVATSEPLSAPLALTITSIFTQMLSIYELILEYITTRVERIDIDPIAPIPGLMFGGTPVEKPCIQGMLFCEVIEYLLQKTEQVLGIASVSEGGDVGLLSTRQISVLWSELNGRHPIIPGHAIMTPANMRRLFGKVAFIFKQLS</sequence>
<organism evidence="2 3">
    <name type="scientific">Trichoderma gamsii</name>
    <dbReference type="NCBI Taxonomy" id="398673"/>
    <lineage>
        <taxon>Eukaryota</taxon>
        <taxon>Fungi</taxon>
        <taxon>Dikarya</taxon>
        <taxon>Ascomycota</taxon>
        <taxon>Pezizomycotina</taxon>
        <taxon>Sordariomycetes</taxon>
        <taxon>Hypocreomycetidae</taxon>
        <taxon>Hypocreales</taxon>
        <taxon>Hypocreaceae</taxon>
        <taxon>Trichoderma</taxon>
    </lineage>
</organism>
<dbReference type="AlphaFoldDB" id="A0A2K0T3G2"/>
<accession>A0A2K0T3G2</accession>
<evidence type="ECO:0008006" key="4">
    <source>
        <dbReference type="Google" id="ProtNLM"/>
    </source>
</evidence>
<protein>
    <recommendedName>
        <fullName evidence="4">Aflatoxin regulatory protein domain-containing protein</fullName>
    </recommendedName>
</protein>
<evidence type="ECO:0000313" key="3">
    <source>
        <dbReference type="Proteomes" id="UP000236546"/>
    </source>
</evidence>
<gene>
    <name evidence="2" type="ORF">TGAMA5MH_07978</name>
</gene>
<dbReference type="OrthoDB" id="3434319at2759"/>
<evidence type="ECO:0000256" key="1">
    <source>
        <dbReference type="SAM" id="MobiDB-lite"/>
    </source>
</evidence>
<proteinExistence type="predicted"/>
<comment type="caution">
    <text evidence="2">The sequence shown here is derived from an EMBL/GenBank/DDBJ whole genome shotgun (WGS) entry which is preliminary data.</text>
</comment>
<dbReference type="EMBL" id="MTYH01000073">
    <property type="protein sequence ID" value="PNP40056.1"/>
    <property type="molecule type" value="Genomic_DNA"/>
</dbReference>
<dbReference type="Proteomes" id="UP000236546">
    <property type="component" value="Unassembled WGS sequence"/>
</dbReference>
<reference evidence="2 3" key="1">
    <citation type="submission" date="2017-02" db="EMBL/GenBank/DDBJ databases">
        <title>Genomes of Trichoderma spp. with biocontrol activity.</title>
        <authorList>
            <person name="Gardiner D."/>
            <person name="Kazan K."/>
            <person name="Vos C."/>
            <person name="Harvey P."/>
        </authorList>
    </citation>
    <scope>NUCLEOTIDE SEQUENCE [LARGE SCALE GENOMIC DNA]</scope>
    <source>
        <strain evidence="2 3">A5MH</strain>
    </source>
</reference>